<feature type="domain" description="Flavin reductase like" evidence="4">
    <location>
        <begin position="12"/>
        <end position="147"/>
    </location>
</feature>
<dbReference type="InterPro" id="IPR012349">
    <property type="entry name" value="Split_barrel_FMN-bd"/>
</dbReference>
<reference evidence="5 6" key="1">
    <citation type="submission" date="2016-10" db="EMBL/GenBank/DDBJ databases">
        <authorList>
            <person name="de Groot N.N."/>
        </authorList>
    </citation>
    <scope>NUCLEOTIDE SEQUENCE [LARGE SCALE GENOMIC DNA]</scope>
    <source>
        <strain evidence="5 6">DSM 9236</strain>
    </source>
</reference>
<comment type="similarity">
    <text evidence="3">Belongs to the flavoredoxin family.</text>
</comment>
<evidence type="ECO:0000256" key="2">
    <source>
        <dbReference type="ARBA" id="ARBA00022630"/>
    </source>
</evidence>
<sequence>MKKDLGVMEAVFPMPVLMIATYDENGTVDVMNAAWGQICDYKKIALFLDEGHKTSENILKTKAFTVALADQAHMVGADYFGTVSGHKVPDKFARSGYTAVKSKHVNAPVIEEFPLVMECELADVLKKDSFFCVIGQIVNTAADERILDEDGKVDVTKLNALIYDTFRHGYYVCGEKVGQAFKEGAALAKK</sequence>
<dbReference type="SUPFAM" id="SSF50475">
    <property type="entry name" value="FMN-binding split barrel"/>
    <property type="match status" value="1"/>
</dbReference>
<evidence type="ECO:0000313" key="5">
    <source>
        <dbReference type="EMBL" id="SFE37730.1"/>
    </source>
</evidence>
<name>A0A1I2A4P0_9FIRM</name>
<comment type="cofactor">
    <cofactor evidence="1">
        <name>FMN</name>
        <dbReference type="ChEBI" id="CHEBI:58210"/>
    </cofactor>
</comment>
<dbReference type="InterPro" id="IPR002563">
    <property type="entry name" value="Flavin_Rdtase-like_dom"/>
</dbReference>
<dbReference type="OrthoDB" id="9806228at2"/>
<evidence type="ECO:0000313" key="6">
    <source>
        <dbReference type="Proteomes" id="UP000198896"/>
    </source>
</evidence>
<dbReference type="Gene3D" id="2.30.110.10">
    <property type="entry name" value="Electron Transport, Fmn-binding Protein, Chain A"/>
    <property type="match status" value="1"/>
</dbReference>
<protein>
    <submittedName>
        <fullName evidence="5">NADH-FMN oxidoreductase RutF, flavin reductase (DIM6/NTAB) family</fullName>
    </submittedName>
</protein>
<dbReference type="STRING" id="1123323.SAMN05216245_1057"/>
<evidence type="ECO:0000259" key="4">
    <source>
        <dbReference type="Pfam" id="PF01613"/>
    </source>
</evidence>
<dbReference type="RefSeq" id="WP_093913195.1">
    <property type="nucleotide sequence ID" value="NZ_FONL01000005.1"/>
</dbReference>
<gene>
    <name evidence="5" type="ORF">SAMN05216245_1057</name>
</gene>
<keyword evidence="6" id="KW-1185">Reference proteome</keyword>
<dbReference type="PANTHER" id="PTHR43567:SF1">
    <property type="entry name" value="FLAVOREDOXIN"/>
    <property type="match status" value="1"/>
</dbReference>
<dbReference type="PANTHER" id="PTHR43567">
    <property type="entry name" value="FLAVOREDOXIN-RELATED-RELATED"/>
    <property type="match status" value="1"/>
</dbReference>
<accession>A0A1I2A4P0</accession>
<organism evidence="5 6">
    <name type="scientific">Succiniclasticum ruminis DSM 9236</name>
    <dbReference type="NCBI Taxonomy" id="1123323"/>
    <lineage>
        <taxon>Bacteria</taxon>
        <taxon>Bacillati</taxon>
        <taxon>Bacillota</taxon>
        <taxon>Negativicutes</taxon>
        <taxon>Acidaminococcales</taxon>
        <taxon>Acidaminococcaceae</taxon>
        <taxon>Succiniclasticum</taxon>
    </lineage>
</organism>
<dbReference type="EMBL" id="FONL01000005">
    <property type="protein sequence ID" value="SFE37730.1"/>
    <property type="molecule type" value="Genomic_DNA"/>
</dbReference>
<dbReference type="InterPro" id="IPR052174">
    <property type="entry name" value="Flavoredoxin"/>
</dbReference>
<dbReference type="GO" id="GO:0016646">
    <property type="term" value="F:oxidoreductase activity, acting on the CH-NH group of donors, NAD or NADP as acceptor"/>
    <property type="evidence" value="ECO:0007669"/>
    <property type="project" value="UniProtKB-ARBA"/>
</dbReference>
<dbReference type="Proteomes" id="UP000198896">
    <property type="component" value="Unassembled WGS sequence"/>
</dbReference>
<dbReference type="GO" id="GO:0010181">
    <property type="term" value="F:FMN binding"/>
    <property type="evidence" value="ECO:0007669"/>
    <property type="project" value="InterPro"/>
</dbReference>
<evidence type="ECO:0000256" key="1">
    <source>
        <dbReference type="ARBA" id="ARBA00001917"/>
    </source>
</evidence>
<dbReference type="Pfam" id="PF01613">
    <property type="entry name" value="Flavin_Reduct"/>
    <property type="match status" value="1"/>
</dbReference>
<evidence type="ECO:0000256" key="3">
    <source>
        <dbReference type="ARBA" id="ARBA00038054"/>
    </source>
</evidence>
<dbReference type="AlphaFoldDB" id="A0A1I2A4P0"/>
<proteinExistence type="inferred from homology"/>
<keyword evidence="2" id="KW-0285">Flavoprotein</keyword>